<evidence type="ECO:0000313" key="3">
    <source>
        <dbReference type="Proteomes" id="UP000324701"/>
    </source>
</evidence>
<dbReference type="EMBL" id="VTZN01000054">
    <property type="protein sequence ID" value="KAA1250176.1"/>
    <property type="molecule type" value="Genomic_DNA"/>
</dbReference>
<dbReference type="OrthoDB" id="9204719at2"/>
<evidence type="ECO:0000259" key="1">
    <source>
        <dbReference type="Pfam" id="PF00899"/>
    </source>
</evidence>
<comment type="caution">
    <text evidence="2">The sequence shown here is derived from an EMBL/GenBank/DDBJ whole genome shotgun (WGS) entry which is preliminary data.</text>
</comment>
<dbReference type="GO" id="GO:0008641">
    <property type="term" value="F:ubiquitin-like modifier activating enzyme activity"/>
    <property type="evidence" value="ECO:0007669"/>
    <property type="project" value="InterPro"/>
</dbReference>
<name>A0A5B1BP46_MYCSI</name>
<dbReference type="InterPro" id="IPR035985">
    <property type="entry name" value="Ubiquitin-activating_enz"/>
</dbReference>
<accession>A0A5B1BP46</accession>
<keyword evidence="3" id="KW-1185">Reference proteome</keyword>
<sequence length="490" mass="52893">MRYAVAMTAEVAERSRQHLLRADGQEDVALGLYSISSGRDRTTLILQSLVLPQPNERRVHGNASFSSGYILRAAAHAAKAGRGLVMLHSHPAGRGWQWLSTTDHTTEQGAAHIGVEYTGHPLLGMTLGGADTTWSARLWQHGESPPLWVESVRVVGPVLAVSWNDELRPAAVPTASQVRTVAAWGPTCHANMTRLRTLVVGVGSVGLDVAQRLAATGITDIGVMDPDVVEELNLDRMIGATRGDARRRRHKVDVAMRTMRAAATAAWPRFRSFPISICTPEGLAHALDYDVIFSCVDRPWPRAVLNGIAYADLIPVIDGGLALQTFDDQTMRSGSWRAHTLVPGRPCMACIHQIEPTEVMLDQQGLLDAPDYIEQTGRTPSVGGAPNVAAYSASLSAALLAQFINLAAQPGGQGIPPPLRYLLASHDLHRLEFTSGKHCPYEAGIALGDDRAPLTAAGPQATEERRSRCWRHALAHRIAGVLRSSADKLD</sequence>
<feature type="domain" description="THIF-type NAD/FAD binding fold" evidence="1">
    <location>
        <begin position="178"/>
        <end position="358"/>
    </location>
</feature>
<dbReference type="Pfam" id="PF00899">
    <property type="entry name" value="ThiF"/>
    <property type="match status" value="1"/>
</dbReference>
<organism evidence="2 3">
    <name type="scientific">Mycobacterium simiae</name>
    <name type="common">Mycobacterium habana</name>
    <dbReference type="NCBI Taxonomy" id="1784"/>
    <lineage>
        <taxon>Bacteria</taxon>
        <taxon>Bacillati</taxon>
        <taxon>Actinomycetota</taxon>
        <taxon>Actinomycetes</taxon>
        <taxon>Mycobacteriales</taxon>
        <taxon>Mycobacteriaceae</taxon>
        <taxon>Mycobacterium</taxon>
        <taxon>Mycobacterium simiae complex</taxon>
    </lineage>
</organism>
<proteinExistence type="predicted"/>
<protein>
    <recommendedName>
        <fullName evidence="1">THIF-type NAD/FAD binding fold domain-containing protein</fullName>
    </recommendedName>
</protein>
<dbReference type="Gene3D" id="3.40.50.720">
    <property type="entry name" value="NAD(P)-binding Rossmann-like Domain"/>
    <property type="match status" value="1"/>
</dbReference>
<reference evidence="2 3" key="1">
    <citation type="submission" date="2019-09" db="EMBL/GenBank/DDBJ databases">
        <title>Report of infection by Mycobacterium simiae a patient suffering from pulmonary tuberculosis.</title>
        <authorList>
            <person name="Mohanty P.S."/>
            <person name="Bansal A.K."/>
            <person name="Singh H."/>
            <person name="Sharma S."/>
            <person name="Patil S.A."/>
            <person name="Upadhaya P."/>
            <person name="Singh P.K."/>
            <person name="Kumar D."/>
            <person name="Kumar S."/>
            <person name="Singh R.K."/>
            <person name="Chaudhary B."/>
        </authorList>
    </citation>
    <scope>NUCLEOTIDE SEQUENCE [LARGE SCALE GENOMIC DNA]</scope>
    <source>
        <strain evidence="2 3">JAL-560-SIM</strain>
    </source>
</reference>
<gene>
    <name evidence="2" type="ORF">F0Q45_11080</name>
</gene>
<dbReference type="Proteomes" id="UP000324701">
    <property type="component" value="Unassembled WGS sequence"/>
</dbReference>
<evidence type="ECO:0000313" key="2">
    <source>
        <dbReference type="EMBL" id="KAA1250176.1"/>
    </source>
</evidence>
<dbReference type="AlphaFoldDB" id="A0A5B1BP46"/>
<dbReference type="SUPFAM" id="SSF69572">
    <property type="entry name" value="Activating enzymes of the ubiquitin-like proteins"/>
    <property type="match status" value="1"/>
</dbReference>
<dbReference type="InterPro" id="IPR000594">
    <property type="entry name" value="ThiF_NAD_FAD-bd"/>
</dbReference>